<gene>
    <name evidence="1" type="ORF">FLAPXU55_00957</name>
</gene>
<dbReference type="AlphaFoldDB" id="A0A9N8P0R6"/>
<protein>
    <submittedName>
        <fullName evidence="1">Uncharacterized protein</fullName>
    </submittedName>
</protein>
<comment type="caution">
    <text evidence="1">The sequence shown here is derived from an EMBL/GenBank/DDBJ whole genome shotgun (WGS) entry which is preliminary data.</text>
</comment>
<reference evidence="1 2" key="1">
    <citation type="submission" date="2020-06" db="EMBL/GenBank/DDBJ databases">
        <authorList>
            <person name="Criscuolo A."/>
        </authorList>
    </citation>
    <scope>NUCLEOTIDE SEQUENCE [LARGE SCALE GENOMIC DNA]</scope>
    <source>
        <strain evidence="1">PXU-55</strain>
    </source>
</reference>
<sequence length="117" mass="13545">MKIKEILPVWYGGGIGNNRNAFDGVGHLSYAGFYFLIVKIMSTNTLSKETELRLNHFFNNSIDPKLMAKTIRKVNYILALSIMRDCETMETEKMNLQDGFYWLNELAEILNPYLDVE</sequence>
<evidence type="ECO:0000313" key="1">
    <source>
        <dbReference type="EMBL" id="CAC9973275.1"/>
    </source>
</evidence>
<accession>A0A9N8P0R6</accession>
<keyword evidence="2" id="KW-1185">Reference proteome</keyword>
<dbReference type="Proteomes" id="UP000533639">
    <property type="component" value="Unassembled WGS sequence"/>
</dbReference>
<dbReference type="EMBL" id="CAIJDE010000031">
    <property type="protein sequence ID" value="CAC9973275.1"/>
    <property type="molecule type" value="Genomic_DNA"/>
</dbReference>
<evidence type="ECO:0000313" key="2">
    <source>
        <dbReference type="Proteomes" id="UP000533639"/>
    </source>
</evidence>
<proteinExistence type="predicted"/>
<organism evidence="1 2">
    <name type="scientific">Flavobacterium panici</name>
    <dbReference type="NCBI Taxonomy" id="2654843"/>
    <lineage>
        <taxon>Bacteria</taxon>
        <taxon>Pseudomonadati</taxon>
        <taxon>Bacteroidota</taxon>
        <taxon>Flavobacteriia</taxon>
        <taxon>Flavobacteriales</taxon>
        <taxon>Flavobacteriaceae</taxon>
        <taxon>Flavobacterium</taxon>
    </lineage>
</organism>
<name>A0A9N8P0R6_9FLAO</name>